<feature type="domain" description="Beta-hexosaminidase bacterial type N-terminal" evidence="7">
    <location>
        <begin position="22"/>
        <end position="83"/>
    </location>
</feature>
<protein>
    <submittedName>
        <fullName evidence="8">Family 20 glycosylhydrolase</fullName>
    </submittedName>
</protein>
<dbReference type="Gene3D" id="3.20.20.80">
    <property type="entry name" value="Glycosidases"/>
    <property type="match status" value="1"/>
</dbReference>
<dbReference type="AlphaFoldDB" id="A0A7X8TKL3"/>
<dbReference type="SUPFAM" id="SSF55545">
    <property type="entry name" value="beta-N-acetylhexosaminidase-like domain"/>
    <property type="match status" value="1"/>
</dbReference>
<dbReference type="PANTHER" id="PTHR21040">
    <property type="entry name" value="BCDNA.GH04120"/>
    <property type="match status" value="1"/>
</dbReference>
<dbReference type="Proteomes" id="UP000523139">
    <property type="component" value="Unassembled WGS sequence"/>
</dbReference>
<dbReference type="PRINTS" id="PR00738">
    <property type="entry name" value="GLHYDRLASE20"/>
</dbReference>
<dbReference type="SUPFAM" id="SSF51445">
    <property type="entry name" value="(Trans)glycosidases"/>
    <property type="match status" value="1"/>
</dbReference>
<evidence type="ECO:0000259" key="7">
    <source>
        <dbReference type="Pfam" id="PF02838"/>
    </source>
</evidence>
<dbReference type="GO" id="GO:0004563">
    <property type="term" value="F:beta-N-acetylhexosaminidase activity"/>
    <property type="evidence" value="ECO:0007669"/>
    <property type="project" value="InterPro"/>
</dbReference>
<dbReference type="PANTHER" id="PTHR21040:SF8">
    <property type="entry name" value="BCDNA.GH04120"/>
    <property type="match status" value="1"/>
</dbReference>
<organism evidence="8 9">
    <name type="scientific">Nesterenkonia sedimenti</name>
    <dbReference type="NCBI Taxonomy" id="1463632"/>
    <lineage>
        <taxon>Bacteria</taxon>
        <taxon>Bacillati</taxon>
        <taxon>Actinomycetota</taxon>
        <taxon>Actinomycetes</taxon>
        <taxon>Micrococcales</taxon>
        <taxon>Micrococcaceae</taxon>
        <taxon>Nesterenkonia</taxon>
    </lineage>
</organism>
<dbReference type="InterPro" id="IPR017853">
    <property type="entry name" value="GH"/>
</dbReference>
<dbReference type="Gene3D" id="3.30.379.10">
    <property type="entry name" value="Chitobiase/beta-hexosaminidase domain 2-like"/>
    <property type="match status" value="1"/>
</dbReference>
<dbReference type="InterPro" id="IPR025705">
    <property type="entry name" value="Beta_hexosaminidase_sua/sub"/>
</dbReference>
<evidence type="ECO:0000256" key="1">
    <source>
        <dbReference type="ARBA" id="ARBA00006285"/>
    </source>
</evidence>
<evidence type="ECO:0000313" key="8">
    <source>
        <dbReference type="EMBL" id="NLS09748.1"/>
    </source>
</evidence>
<accession>A0A7X8TKL3</accession>
<dbReference type="EMBL" id="JABAHY010000005">
    <property type="protein sequence ID" value="NLS09748.1"/>
    <property type="molecule type" value="Genomic_DNA"/>
</dbReference>
<comment type="caution">
    <text evidence="8">The sequence shown here is derived from an EMBL/GenBank/DDBJ whole genome shotgun (WGS) entry which is preliminary data.</text>
</comment>
<feature type="domain" description="Glycoside hydrolase family 20 catalytic" evidence="6">
    <location>
        <begin position="86"/>
        <end position="304"/>
    </location>
</feature>
<dbReference type="InterPro" id="IPR038901">
    <property type="entry name" value="HEXDC-like"/>
</dbReference>
<feature type="compositionally biased region" description="Pro residues" evidence="5">
    <location>
        <begin position="1"/>
        <end position="10"/>
    </location>
</feature>
<keyword evidence="9" id="KW-1185">Reference proteome</keyword>
<keyword evidence="2 8" id="KW-0378">Hydrolase</keyword>
<dbReference type="Pfam" id="PF02838">
    <property type="entry name" value="Glyco_hydro_20b"/>
    <property type="match status" value="1"/>
</dbReference>
<comment type="similarity">
    <text evidence="1">Belongs to the glycosyl hydrolase 20 family.</text>
</comment>
<feature type="region of interest" description="Disordered" evidence="5">
    <location>
        <begin position="1"/>
        <end position="32"/>
    </location>
</feature>
<evidence type="ECO:0000313" key="9">
    <source>
        <dbReference type="Proteomes" id="UP000523139"/>
    </source>
</evidence>
<evidence type="ECO:0000256" key="3">
    <source>
        <dbReference type="ARBA" id="ARBA00023295"/>
    </source>
</evidence>
<evidence type="ECO:0000256" key="5">
    <source>
        <dbReference type="SAM" id="MobiDB-lite"/>
    </source>
</evidence>
<evidence type="ECO:0000256" key="2">
    <source>
        <dbReference type="ARBA" id="ARBA00022801"/>
    </source>
</evidence>
<sequence>MMTSLFPPPRRITELERTPPGPAAETVVSQDSELPEQGYRLEYAETIRITYADAAGLRYAQQSLEQLRGRAAEQQQAVLVEDWPDFRRRGFMLDISRDRVPTRRALRRLVDLLVLGRYNQLELYTEHTYAYSDHAEVWADASPMTAEDMRWLDDLCAARGIELVPNQNTFGHWERWLTYERYLPRAENPEPQEFAGLMRPPSTLAPTDENAEFITGLLEELTGPLRSSRINIGADETWELGTGLSRERTERQGLGEVFLDYVEKVAQPWLERGHTVEFWADILGSYPQLMDRIPAGMVPVVWLYDSPELTAEVLGKLSDAERAQMEAHGVDLGQLPNFEARAAALIEADVPFWVAPGTGTWQSFTGRLENAIGNITDAARTGVKHDSEGFLLTSWGDHGHYDPLPISYAPALFGAGVSWNASSAEALAEQLPEVLDRLVFEDEAGVLGSVLVSIGQVTDALDAKMANASPLFRGVLKAGDLEPHHLPSAESLAEARAALTGALDELQTAKPASPEGPVAVREIEQAIRWSLFATDLLGSELLRSGTLPQAEARVFLDRLDQLRAGQRETWLLSARPGGLDTSISRFDPLGQLLSQFAHAAARGA</sequence>
<dbReference type="Pfam" id="PF00728">
    <property type="entry name" value="Glyco_hydro_20"/>
    <property type="match status" value="1"/>
</dbReference>
<dbReference type="InterPro" id="IPR015883">
    <property type="entry name" value="Glyco_hydro_20_cat"/>
</dbReference>
<gene>
    <name evidence="8" type="ORF">HGQ17_06960</name>
</gene>
<evidence type="ECO:0000256" key="4">
    <source>
        <dbReference type="PIRSR" id="PIRSR625705-1"/>
    </source>
</evidence>
<dbReference type="RefSeq" id="WP_168887243.1">
    <property type="nucleotide sequence ID" value="NZ_JABAHY010000005.1"/>
</dbReference>
<dbReference type="GO" id="GO:0005975">
    <property type="term" value="P:carbohydrate metabolic process"/>
    <property type="evidence" value="ECO:0007669"/>
    <property type="project" value="InterPro"/>
</dbReference>
<dbReference type="InterPro" id="IPR015882">
    <property type="entry name" value="HEX_bac_N"/>
</dbReference>
<name>A0A7X8TKL3_9MICC</name>
<keyword evidence="3" id="KW-0326">Glycosidase</keyword>
<evidence type="ECO:0000259" key="6">
    <source>
        <dbReference type="Pfam" id="PF00728"/>
    </source>
</evidence>
<proteinExistence type="inferred from homology"/>
<feature type="active site" description="Proton donor" evidence="4">
    <location>
        <position position="236"/>
    </location>
</feature>
<dbReference type="InterPro" id="IPR029018">
    <property type="entry name" value="Hex-like_dom2"/>
</dbReference>
<reference evidence="8 9" key="1">
    <citation type="submission" date="2020-04" db="EMBL/GenBank/DDBJ databases">
        <title>Nesterenkonia sp. nov., isolated from marine sediment.</title>
        <authorList>
            <person name="Zhang G."/>
        </authorList>
    </citation>
    <scope>NUCLEOTIDE SEQUENCE [LARGE SCALE GENOMIC DNA]</scope>
    <source>
        <strain evidence="8 9">MY13</strain>
    </source>
</reference>